<dbReference type="AlphaFoldDB" id="A0A4Y5YM93"/>
<dbReference type="SUPFAM" id="SSF51735">
    <property type="entry name" value="NAD(P)-binding Rossmann-fold domains"/>
    <property type="match status" value="1"/>
</dbReference>
<dbReference type="Gene3D" id="1.10.1040.10">
    <property type="entry name" value="N-(1-d-carboxylethyl)-l-norvaline Dehydrogenase, domain 2"/>
    <property type="match status" value="1"/>
</dbReference>
<dbReference type="Gene3D" id="3.40.50.720">
    <property type="entry name" value="NAD(P)-binding Rossmann-like Domain"/>
    <property type="match status" value="1"/>
</dbReference>
<dbReference type="GO" id="GO:0050661">
    <property type="term" value="F:NADP binding"/>
    <property type="evidence" value="ECO:0007669"/>
    <property type="project" value="InterPro"/>
</dbReference>
<keyword evidence="2" id="KW-0560">Oxidoreductase</keyword>
<protein>
    <submittedName>
        <fullName evidence="6">NAD(P)-dependent oxidoreductase</fullName>
    </submittedName>
</protein>
<dbReference type="EMBL" id="CP041040">
    <property type="protein sequence ID" value="QDE33930.1"/>
    <property type="molecule type" value="Genomic_DNA"/>
</dbReference>
<accession>A0A4Y5YM93</accession>
<evidence type="ECO:0000313" key="6">
    <source>
        <dbReference type="EMBL" id="QDE33930.1"/>
    </source>
</evidence>
<gene>
    <name evidence="6" type="ORF">FIV50_03495</name>
</gene>
<comment type="similarity">
    <text evidence="1">Belongs to the HIBADH-related family.</text>
</comment>
<evidence type="ECO:0000256" key="2">
    <source>
        <dbReference type="ARBA" id="ARBA00023002"/>
    </source>
</evidence>
<dbReference type="Pfam" id="PF21761">
    <property type="entry name" value="RedAm-like_C"/>
    <property type="match status" value="1"/>
</dbReference>
<dbReference type="InterPro" id="IPR006115">
    <property type="entry name" value="6PGDH_NADP-bd"/>
</dbReference>
<dbReference type="PIRSF" id="PIRSF000103">
    <property type="entry name" value="HIBADH"/>
    <property type="match status" value="1"/>
</dbReference>
<dbReference type="Pfam" id="PF03446">
    <property type="entry name" value="NAD_binding_2"/>
    <property type="match status" value="1"/>
</dbReference>
<evidence type="ECO:0000259" key="4">
    <source>
        <dbReference type="Pfam" id="PF03446"/>
    </source>
</evidence>
<dbReference type="InterPro" id="IPR051265">
    <property type="entry name" value="HIBADH-related_NP60_sf"/>
</dbReference>
<name>A0A4Y5YM93_9MICO</name>
<dbReference type="OrthoDB" id="3185659at2"/>
<feature type="region of interest" description="Disordered" evidence="3">
    <location>
        <begin position="272"/>
        <end position="291"/>
    </location>
</feature>
<evidence type="ECO:0000259" key="5">
    <source>
        <dbReference type="Pfam" id="PF21761"/>
    </source>
</evidence>
<feature type="domain" description="6-phosphogluconate dehydrogenase NADP-binding" evidence="4">
    <location>
        <begin position="2"/>
        <end position="156"/>
    </location>
</feature>
<feature type="domain" description="NADPH-dependent reductive aminase-like C-terminal" evidence="5">
    <location>
        <begin position="160"/>
        <end position="281"/>
    </location>
</feature>
<reference evidence="6 7" key="1">
    <citation type="submission" date="2019-06" db="EMBL/GenBank/DDBJ databases">
        <title>Complete genome of Microbacterium foliorum M2.</title>
        <authorList>
            <person name="Cao G."/>
        </authorList>
    </citation>
    <scope>NUCLEOTIDE SEQUENCE [LARGE SCALE GENOMIC DNA]</scope>
    <source>
        <strain evidence="6 7">M2</strain>
    </source>
</reference>
<dbReference type="PANTHER" id="PTHR43580">
    <property type="entry name" value="OXIDOREDUCTASE GLYR1-RELATED"/>
    <property type="match status" value="1"/>
</dbReference>
<dbReference type="InterPro" id="IPR048666">
    <property type="entry name" value="RedAm-like_C"/>
</dbReference>
<dbReference type="InterPro" id="IPR036291">
    <property type="entry name" value="NAD(P)-bd_dom_sf"/>
</dbReference>
<dbReference type="InterPro" id="IPR013328">
    <property type="entry name" value="6PGD_dom2"/>
</dbReference>
<sequence>MKISVLGLGHMGAAIATHLIDQGQTVTVWNRTAGRASAFASRASVAADAAEALAGADLSILSVLDNAAAHSILEDASEAAAGTLIVNLSSDTPATALALSEWARDRGMRYLSGVMLTPSTIVGQPDSRMLISGATSNLDDAMPVLASIAPDVSVLGSRHELPASFDTALLGVFWTTLAAWAHGTALAKAHGIAGEVIAPHLAAMVNLAAQIGPEFAHDSDHRAYPADTSTIGSTVTTMQHVTAASKDAGVNSALAEAVTVLYERAALEHEHDSPSRVSEAMWRSNEETAGR</sequence>
<dbReference type="PANTHER" id="PTHR43580:SF2">
    <property type="entry name" value="CYTOKINE-LIKE NUCLEAR FACTOR N-PAC"/>
    <property type="match status" value="1"/>
</dbReference>
<organism evidence="6 7">
    <name type="scientific">Microbacterium foliorum</name>
    <dbReference type="NCBI Taxonomy" id="104336"/>
    <lineage>
        <taxon>Bacteria</taxon>
        <taxon>Bacillati</taxon>
        <taxon>Actinomycetota</taxon>
        <taxon>Actinomycetes</taxon>
        <taxon>Micrococcales</taxon>
        <taxon>Microbacteriaceae</taxon>
        <taxon>Microbacterium</taxon>
    </lineage>
</organism>
<evidence type="ECO:0000313" key="7">
    <source>
        <dbReference type="Proteomes" id="UP000316125"/>
    </source>
</evidence>
<dbReference type="Proteomes" id="UP000316125">
    <property type="component" value="Chromosome"/>
</dbReference>
<dbReference type="InterPro" id="IPR015815">
    <property type="entry name" value="HIBADH-related"/>
</dbReference>
<dbReference type="GO" id="GO:0016491">
    <property type="term" value="F:oxidoreductase activity"/>
    <property type="evidence" value="ECO:0007669"/>
    <property type="project" value="UniProtKB-KW"/>
</dbReference>
<evidence type="ECO:0000256" key="3">
    <source>
        <dbReference type="SAM" id="MobiDB-lite"/>
    </source>
</evidence>
<proteinExistence type="inferred from homology"/>
<evidence type="ECO:0000256" key="1">
    <source>
        <dbReference type="ARBA" id="ARBA00009080"/>
    </source>
</evidence>